<sequence>MGTAAGEKSRPEWRRLEPLELSPILSAALDAFYEKGFHGASVRDIARRVGVTVPALYYHYDSKEGLLVALVELGTGDVLARARAADEAGDGDPARRLANVVTAIVLRMTDRARLAAIEGEARYLTGDNYERYRTVRKGIETIVLDVVRDGVESGAFDVDDPAETTRAVLGMCQAIPRWYHAEGELGPEAVAAKYAAIAAKMVAPAR</sequence>
<evidence type="ECO:0000259" key="3">
    <source>
        <dbReference type="PROSITE" id="PS50977"/>
    </source>
</evidence>
<dbReference type="SUPFAM" id="SSF46689">
    <property type="entry name" value="Homeodomain-like"/>
    <property type="match status" value="1"/>
</dbReference>
<evidence type="ECO:0000313" key="5">
    <source>
        <dbReference type="Proteomes" id="UP000006892"/>
    </source>
</evidence>
<dbReference type="RefSeq" id="WP_005515533.1">
    <property type="nucleotide sequence ID" value="NC_014659.1"/>
</dbReference>
<dbReference type="PROSITE" id="PS50977">
    <property type="entry name" value="HTH_TETR_2"/>
    <property type="match status" value="1"/>
</dbReference>
<gene>
    <name evidence="4" type="ordered locus">REQ_07330</name>
</gene>
<dbReference type="InterPro" id="IPR009057">
    <property type="entry name" value="Homeodomain-like_sf"/>
</dbReference>
<name>A0A3S5Y2R4_RHOH1</name>
<feature type="DNA-binding region" description="H-T-H motif" evidence="2">
    <location>
        <begin position="41"/>
        <end position="60"/>
    </location>
</feature>
<dbReference type="PANTHER" id="PTHR30055">
    <property type="entry name" value="HTH-TYPE TRANSCRIPTIONAL REGULATOR RUTR"/>
    <property type="match status" value="1"/>
</dbReference>
<evidence type="ECO:0000313" key="4">
    <source>
        <dbReference type="EMBL" id="CBH46850.1"/>
    </source>
</evidence>
<dbReference type="AlphaFoldDB" id="A0A3S5Y2R4"/>
<protein>
    <submittedName>
        <fullName evidence="4">TetR family transcriptional regulator</fullName>
    </submittedName>
</protein>
<dbReference type="GO" id="GO:0000976">
    <property type="term" value="F:transcription cis-regulatory region binding"/>
    <property type="evidence" value="ECO:0007669"/>
    <property type="project" value="TreeGrafter"/>
</dbReference>
<dbReference type="PRINTS" id="PR00455">
    <property type="entry name" value="HTHTETR"/>
</dbReference>
<proteinExistence type="predicted"/>
<organism evidence="4">
    <name type="scientific">Rhodococcus hoagii (strain 103S)</name>
    <name type="common">Rhodococcus equi</name>
    <dbReference type="NCBI Taxonomy" id="685727"/>
    <lineage>
        <taxon>Bacteria</taxon>
        <taxon>Bacillati</taxon>
        <taxon>Actinomycetota</taxon>
        <taxon>Actinomycetes</taxon>
        <taxon>Mycobacteriales</taxon>
        <taxon>Nocardiaceae</taxon>
        <taxon>Prescottella</taxon>
    </lineage>
</organism>
<dbReference type="PANTHER" id="PTHR30055:SF237">
    <property type="entry name" value="TRANSCRIPTIONAL REPRESSOR MCE3R"/>
    <property type="match status" value="1"/>
</dbReference>
<dbReference type="Pfam" id="PF00440">
    <property type="entry name" value="TetR_N"/>
    <property type="match status" value="1"/>
</dbReference>
<dbReference type="InterPro" id="IPR041490">
    <property type="entry name" value="KstR2_TetR_C"/>
</dbReference>
<feature type="domain" description="HTH tetR-type" evidence="3">
    <location>
        <begin position="18"/>
        <end position="78"/>
    </location>
</feature>
<evidence type="ECO:0000256" key="1">
    <source>
        <dbReference type="ARBA" id="ARBA00023125"/>
    </source>
</evidence>
<dbReference type="KEGG" id="req:REQ_07330"/>
<dbReference type="Proteomes" id="UP001154400">
    <property type="component" value="Chromosome"/>
</dbReference>
<dbReference type="GO" id="GO:0003700">
    <property type="term" value="F:DNA-binding transcription factor activity"/>
    <property type="evidence" value="ECO:0007669"/>
    <property type="project" value="TreeGrafter"/>
</dbReference>
<dbReference type="Pfam" id="PF17932">
    <property type="entry name" value="TetR_C_24"/>
    <property type="match status" value="1"/>
</dbReference>
<dbReference type="InterPro" id="IPR050109">
    <property type="entry name" value="HTH-type_TetR-like_transc_reg"/>
</dbReference>
<dbReference type="EMBL" id="FN563149">
    <property type="protein sequence ID" value="CBH46850.1"/>
    <property type="molecule type" value="Genomic_DNA"/>
</dbReference>
<evidence type="ECO:0000256" key="2">
    <source>
        <dbReference type="PROSITE-ProRule" id="PRU00335"/>
    </source>
</evidence>
<dbReference type="GeneID" id="57576293"/>
<dbReference type="SUPFAM" id="SSF48498">
    <property type="entry name" value="Tetracyclin repressor-like, C-terminal domain"/>
    <property type="match status" value="1"/>
</dbReference>
<dbReference type="InterPro" id="IPR036271">
    <property type="entry name" value="Tet_transcr_reg_TetR-rel_C_sf"/>
</dbReference>
<accession>A0A3S5Y2R4</accession>
<reference evidence="4" key="1">
    <citation type="journal article" date="2010" name="PLoS Genet.">
        <title>The genome of a pathogenic rhodococcus: cooptive virulence underpinned by key gene acquisitions.</title>
        <authorList>
            <person name="Letek M."/>
            <person name="Gonzalez P."/>
            <person name="Macarthur I."/>
            <person name="Rodriguez H."/>
            <person name="Freeman T.C."/>
            <person name="Valero-Rello A."/>
            <person name="Blanco M."/>
            <person name="Buckley T."/>
            <person name="Cherevach I."/>
            <person name="Fahey R."/>
            <person name="Hapeshi A."/>
            <person name="Holdstock J."/>
            <person name="Leadon D."/>
            <person name="Navas J."/>
            <person name="Ocampo A."/>
            <person name="Quail M.A."/>
            <person name="Sanders M."/>
            <person name="Scortti M.M."/>
            <person name="Prescott J.F."/>
            <person name="Fogarty U."/>
            <person name="Meijer W.G."/>
            <person name="Parkhill J."/>
            <person name="Bentley S.D."/>
            <person name="Vazquez-Boland J.A."/>
        </authorList>
    </citation>
    <scope>NUCLEOTIDE SEQUENCE [LARGE SCALE GENOMIC DNA]</scope>
    <source>
        <strain evidence="4 5">103S</strain>
    </source>
</reference>
<dbReference type="InterPro" id="IPR001647">
    <property type="entry name" value="HTH_TetR"/>
</dbReference>
<keyword evidence="1 2" id="KW-0238">DNA-binding</keyword>
<dbReference type="Gene3D" id="1.10.357.10">
    <property type="entry name" value="Tetracycline Repressor, domain 2"/>
    <property type="match status" value="1"/>
</dbReference>